<keyword evidence="7" id="KW-0479">Metal-binding</keyword>
<evidence type="ECO:0000256" key="6">
    <source>
        <dbReference type="ARBA" id="ARBA00022485"/>
    </source>
</evidence>
<evidence type="ECO:0000313" key="14">
    <source>
        <dbReference type="EMBL" id="MSE09399.1"/>
    </source>
</evidence>
<evidence type="ECO:0000256" key="5">
    <source>
        <dbReference type="ARBA" id="ARBA00022432"/>
    </source>
</evidence>
<comment type="pathway">
    <text evidence="2">Carbohydrate biosynthesis; gluconeogenesis.</text>
</comment>
<feature type="non-terminal residue" evidence="14">
    <location>
        <position position="1"/>
    </location>
</feature>
<evidence type="ECO:0000313" key="15">
    <source>
        <dbReference type="Proteomes" id="UP000467635"/>
    </source>
</evidence>
<name>A0A7X2STD1_9LACO</name>
<dbReference type="GO" id="GO:0046872">
    <property type="term" value="F:metal ion binding"/>
    <property type="evidence" value="ECO:0007669"/>
    <property type="project" value="UniProtKB-KW"/>
</dbReference>
<dbReference type="Pfam" id="PF03313">
    <property type="entry name" value="SDH_alpha"/>
    <property type="match status" value="1"/>
</dbReference>
<evidence type="ECO:0000256" key="12">
    <source>
        <dbReference type="ARBA" id="ARBA00049406"/>
    </source>
</evidence>
<dbReference type="EC" id="4.3.1.17" evidence="4"/>
<gene>
    <name evidence="14" type="ORF">GKC33_12140</name>
</gene>
<dbReference type="InterPro" id="IPR051318">
    <property type="entry name" value="Fe-S_L-Ser"/>
</dbReference>
<keyword evidence="5" id="KW-0312">Gluconeogenesis</keyword>
<evidence type="ECO:0000256" key="2">
    <source>
        <dbReference type="ARBA" id="ARBA00004742"/>
    </source>
</evidence>
<comment type="caution">
    <text evidence="14">The sequence shown here is derived from an EMBL/GenBank/DDBJ whole genome shotgun (WGS) entry which is preliminary data.</text>
</comment>
<dbReference type="GO" id="GO:0006094">
    <property type="term" value="P:gluconeogenesis"/>
    <property type="evidence" value="ECO:0007669"/>
    <property type="project" value="UniProtKB-KW"/>
</dbReference>
<comment type="similarity">
    <text evidence="3">Belongs to the iron-sulfur dependent L-serine dehydratase family.</text>
</comment>
<comment type="catalytic activity">
    <reaction evidence="12">
        <text>L-serine = pyruvate + NH4(+)</text>
        <dbReference type="Rhea" id="RHEA:19169"/>
        <dbReference type="ChEBI" id="CHEBI:15361"/>
        <dbReference type="ChEBI" id="CHEBI:28938"/>
        <dbReference type="ChEBI" id="CHEBI:33384"/>
        <dbReference type="EC" id="4.3.1.17"/>
    </reaction>
</comment>
<comment type="cofactor">
    <cofactor evidence="1">
        <name>[4Fe-4S] cluster</name>
        <dbReference type="ChEBI" id="CHEBI:49883"/>
    </cofactor>
</comment>
<proteinExistence type="inferred from homology"/>
<feature type="domain" description="Serine dehydratase-like alpha subunit" evidence="13">
    <location>
        <begin position="1"/>
        <end position="58"/>
    </location>
</feature>
<evidence type="ECO:0000256" key="9">
    <source>
        <dbReference type="ARBA" id="ARBA00023014"/>
    </source>
</evidence>
<evidence type="ECO:0000256" key="4">
    <source>
        <dbReference type="ARBA" id="ARBA00012093"/>
    </source>
</evidence>
<evidence type="ECO:0000256" key="7">
    <source>
        <dbReference type="ARBA" id="ARBA00022723"/>
    </source>
</evidence>
<evidence type="ECO:0000256" key="1">
    <source>
        <dbReference type="ARBA" id="ARBA00001966"/>
    </source>
</evidence>
<dbReference type="InterPro" id="IPR005130">
    <property type="entry name" value="Ser_deHydtase-like_asu"/>
</dbReference>
<evidence type="ECO:0000256" key="10">
    <source>
        <dbReference type="ARBA" id="ARBA00023239"/>
    </source>
</evidence>
<evidence type="ECO:0000259" key="13">
    <source>
        <dbReference type="Pfam" id="PF03313"/>
    </source>
</evidence>
<dbReference type="Proteomes" id="UP000467635">
    <property type="component" value="Unassembled WGS sequence"/>
</dbReference>
<reference evidence="14 15" key="1">
    <citation type="submission" date="2019-11" db="EMBL/GenBank/DDBJ databases">
        <title>Draft Genome Sequence of Plant Growth-Promoting Rhizosphere-Associated Bacteria.</title>
        <authorList>
            <person name="Vasilyev I.Y."/>
            <person name="Radchenko V."/>
            <person name="Ilnitskaya E.V."/>
        </authorList>
    </citation>
    <scope>NUCLEOTIDE SEQUENCE [LARGE SCALE GENOMIC DNA]</scope>
    <source>
        <strain evidence="14 15">VRA_01-1sq_f</strain>
    </source>
</reference>
<evidence type="ECO:0000256" key="3">
    <source>
        <dbReference type="ARBA" id="ARBA00008636"/>
    </source>
</evidence>
<dbReference type="PANTHER" id="PTHR30182:SF1">
    <property type="entry name" value="L-SERINE DEHYDRATASE 1"/>
    <property type="match status" value="1"/>
</dbReference>
<dbReference type="AlphaFoldDB" id="A0A7X2STD1"/>
<organism evidence="14 15">
    <name type="scientific">Ligilactobacillus salivarius</name>
    <dbReference type="NCBI Taxonomy" id="1624"/>
    <lineage>
        <taxon>Bacteria</taxon>
        <taxon>Bacillati</taxon>
        <taxon>Bacillota</taxon>
        <taxon>Bacilli</taxon>
        <taxon>Lactobacillales</taxon>
        <taxon>Lactobacillaceae</taxon>
        <taxon>Ligilactobacillus</taxon>
    </lineage>
</organism>
<evidence type="ECO:0000256" key="8">
    <source>
        <dbReference type="ARBA" id="ARBA00023004"/>
    </source>
</evidence>
<evidence type="ECO:0000256" key="11">
    <source>
        <dbReference type="ARBA" id="ARBA00041766"/>
    </source>
</evidence>
<protein>
    <recommendedName>
        <fullName evidence="4">L-serine ammonia-lyase</fullName>
        <ecNumber evidence="4">4.3.1.17</ecNumber>
    </recommendedName>
    <alternativeName>
        <fullName evidence="11">L-serine deaminase</fullName>
    </alternativeName>
</protein>
<keyword evidence="8" id="KW-0408">Iron</keyword>
<accession>A0A7X2STD1</accession>
<keyword evidence="9" id="KW-0411">Iron-sulfur</keyword>
<dbReference type="PANTHER" id="PTHR30182">
    <property type="entry name" value="L-SERINE DEHYDRATASE"/>
    <property type="match status" value="1"/>
</dbReference>
<dbReference type="GO" id="GO:0051539">
    <property type="term" value="F:4 iron, 4 sulfur cluster binding"/>
    <property type="evidence" value="ECO:0007669"/>
    <property type="project" value="UniProtKB-KW"/>
</dbReference>
<keyword evidence="10 14" id="KW-0456">Lyase</keyword>
<dbReference type="GO" id="GO:0003941">
    <property type="term" value="F:L-serine ammonia-lyase activity"/>
    <property type="evidence" value="ECO:0007669"/>
    <property type="project" value="UniProtKB-EC"/>
</dbReference>
<dbReference type="EMBL" id="WKKX01000834">
    <property type="protein sequence ID" value="MSE09399.1"/>
    <property type="molecule type" value="Genomic_DNA"/>
</dbReference>
<sequence>VPCINRNAIGSSNALISADMALAGCESMIPADEVISAMDKVGKNMPESLRETGIGGLAGTPTGQEIRMRIFGKNL</sequence>
<keyword evidence="6" id="KW-0004">4Fe-4S</keyword>